<sequence length="186" mass="21636">MARVPYRKRLIRAYIYYMLARGVVIPHTKLSQMVKDLHIDLKIIKMIACMRYLHARSAVPKAGTLHLAWEHASNPNDHHQFVQMLCVTPESFHFILQLIENHPVFQTHSNRPQTPVQTQLAVTLYRMGRFGNGASVPDIARIAEREKQWIEDNIRLPGWREGWIMYDGTIIVLYKKPGLNGDAYYT</sequence>
<evidence type="ECO:0000313" key="2">
    <source>
        <dbReference type="Proteomes" id="UP001175227"/>
    </source>
</evidence>
<dbReference type="AlphaFoldDB" id="A0AA39NRV1"/>
<gene>
    <name evidence="1" type="ORF">IW261DRAFT_1553686</name>
</gene>
<accession>A0AA39NRV1</accession>
<protein>
    <submittedName>
        <fullName evidence="1">Uncharacterized protein</fullName>
    </submittedName>
</protein>
<comment type="caution">
    <text evidence="1">The sequence shown here is derived from an EMBL/GenBank/DDBJ whole genome shotgun (WGS) entry which is preliminary data.</text>
</comment>
<organism evidence="1 2">
    <name type="scientific">Armillaria novae-zelandiae</name>
    <dbReference type="NCBI Taxonomy" id="153914"/>
    <lineage>
        <taxon>Eukaryota</taxon>
        <taxon>Fungi</taxon>
        <taxon>Dikarya</taxon>
        <taxon>Basidiomycota</taxon>
        <taxon>Agaricomycotina</taxon>
        <taxon>Agaricomycetes</taxon>
        <taxon>Agaricomycetidae</taxon>
        <taxon>Agaricales</taxon>
        <taxon>Marasmiineae</taxon>
        <taxon>Physalacriaceae</taxon>
        <taxon>Armillaria</taxon>
    </lineage>
</organism>
<evidence type="ECO:0000313" key="1">
    <source>
        <dbReference type="EMBL" id="KAK0470702.1"/>
    </source>
</evidence>
<dbReference type="Proteomes" id="UP001175227">
    <property type="component" value="Unassembled WGS sequence"/>
</dbReference>
<keyword evidence="2" id="KW-1185">Reference proteome</keyword>
<proteinExistence type="predicted"/>
<dbReference type="EMBL" id="JAUEPR010000060">
    <property type="protein sequence ID" value="KAK0470702.1"/>
    <property type="molecule type" value="Genomic_DNA"/>
</dbReference>
<name>A0AA39NRV1_9AGAR</name>
<reference evidence="1" key="1">
    <citation type="submission" date="2023-06" db="EMBL/GenBank/DDBJ databases">
        <authorList>
            <consortium name="Lawrence Berkeley National Laboratory"/>
            <person name="Ahrendt S."/>
            <person name="Sahu N."/>
            <person name="Indic B."/>
            <person name="Wong-Bajracharya J."/>
            <person name="Merenyi Z."/>
            <person name="Ke H.-M."/>
            <person name="Monk M."/>
            <person name="Kocsube S."/>
            <person name="Drula E."/>
            <person name="Lipzen A."/>
            <person name="Balint B."/>
            <person name="Henrissat B."/>
            <person name="Andreopoulos B."/>
            <person name="Martin F.M."/>
            <person name="Harder C.B."/>
            <person name="Rigling D."/>
            <person name="Ford K.L."/>
            <person name="Foster G.D."/>
            <person name="Pangilinan J."/>
            <person name="Papanicolaou A."/>
            <person name="Barry K."/>
            <person name="LaButti K."/>
            <person name="Viragh M."/>
            <person name="Koriabine M."/>
            <person name="Yan M."/>
            <person name="Riley R."/>
            <person name="Champramary S."/>
            <person name="Plett K.L."/>
            <person name="Tsai I.J."/>
            <person name="Slot J."/>
            <person name="Sipos G."/>
            <person name="Plett J."/>
            <person name="Nagy L.G."/>
            <person name="Grigoriev I.V."/>
        </authorList>
    </citation>
    <scope>NUCLEOTIDE SEQUENCE</scope>
    <source>
        <strain evidence="1">ICMP 16352</strain>
    </source>
</reference>